<accession>A0AAU7DE19</accession>
<evidence type="ECO:0000256" key="9">
    <source>
        <dbReference type="ARBA" id="ARBA00022619"/>
    </source>
</evidence>
<proteinExistence type="inferred from homology"/>
<keyword evidence="13 14" id="KW-0456">Lyase</keyword>
<dbReference type="Gene3D" id="3.40.50.10990">
    <property type="entry name" value="GTP cyclohydrolase II"/>
    <property type="match status" value="1"/>
</dbReference>
<comment type="cofactor">
    <cofactor evidence="14">
        <name>Mg(2+)</name>
        <dbReference type="ChEBI" id="CHEBI:18420"/>
    </cofactor>
    <cofactor evidence="14">
        <name>Mn(2+)</name>
        <dbReference type="ChEBI" id="CHEBI:29035"/>
    </cofactor>
    <text evidence="14">Binds 2 divalent metal cations per subunit. Magnesium or manganese.</text>
</comment>
<dbReference type="FunFam" id="3.90.870.10:FF:000001">
    <property type="entry name" value="Riboflavin biosynthesis protein RibBA"/>
    <property type="match status" value="1"/>
</dbReference>
<dbReference type="Pfam" id="PF00926">
    <property type="entry name" value="DHBP_synthase"/>
    <property type="match status" value="1"/>
</dbReference>
<evidence type="ECO:0000256" key="12">
    <source>
        <dbReference type="ARBA" id="ARBA00023211"/>
    </source>
</evidence>
<comment type="catalytic activity">
    <reaction evidence="1 14">
        <text>D-ribulose 5-phosphate = (2S)-2-hydroxy-3-oxobutyl phosphate + formate + H(+)</text>
        <dbReference type="Rhea" id="RHEA:18457"/>
        <dbReference type="ChEBI" id="CHEBI:15378"/>
        <dbReference type="ChEBI" id="CHEBI:15740"/>
        <dbReference type="ChEBI" id="CHEBI:58121"/>
        <dbReference type="ChEBI" id="CHEBI:58830"/>
        <dbReference type="EC" id="4.1.99.12"/>
    </reaction>
</comment>
<feature type="domain" description="GTP cyclohydrolase II" evidence="15">
    <location>
        <begin position="220"/>
        <end position="425"/>
    </location>
</feature>
<comment type="similarity">
    <text evidence="14">Belongs to the DHBP synthase family.</text>
</comment>
<dbReference type="PANTHER" id="PTHR21327:SF18">
    <property type="entry name" value="3,4-DIHYDROXY-2-BUTANONE 4-PHOSPHATE SYNTHASE"/>
    <property type="match status" value="1"/>
</dbReference>
<keyword evidence="12 14" id="KW-0464">Manganese</keyword>
<dbReference type="PIRSF" id="PIRSF001259">
    <property type="entry name" value="RibA"/>
    <property type="match status" value="1"/>
</dbReference>
<reference evidence="16" key="1">
    <citation type="submission" date="2023-03" db="EMBL/GenBank/DDBJ databases">
        <title>Edaphobacter sp.</title>
        <authorList>
            <person name="Huber K.J."/>
            <person name="Papendorf J."/>
            <person name="Pilke C."/>
            <person name="Bunk B."/>
            <person name="Sproeer C."/>
            <person name="Pester M."/>
        </authorList>
    </citation>
    <scope>NUCLEOTIDE SEQUENCE</scope>
    <source>
        <strain evidence="16">DSM 110680</strain>
    </source>
</reference>
<dbReference type="HAMAP" id="MF_00180">
    <property type="entry name" value="RibB"/>
    <property type="match status" value="1"/>
</dbReference>
<name>A0AAU7DE19_9BACT</name>
<dbReference type="SUPFAM" id="SSF55821">
    <property type="entry name" value="YrdC/RibB"/>
    <property type="match status" value="1"/>
</dbReference>
<evidence type="ECO:0000256" key="7">
    <source>
        <dbReference type="ARBA" id="ARBA00012153"/>
    </source>
</evidence>
<dbReference type="Pfam" id="PF00925">
    <property type="entry name" value="GTP_cyclohydro2"/>
    <property type="match status" value="1"/>
</dbReference>
<dbReference type="PANTHER" id="PTHR21327">
    <property type="entry name" value="GTP CYCLOHYDROLASE II-RELATED"/>
    <property type="match status" value="1"/>
</dbReference>
<dbReference type="GO" id="GO:0003935">
    <property type="term" value="F:GTP cyclohydrolase II activity"/>
    <property type="evidence" value="ECO:0007669"/>
    <property type="project" value="TreeGrafter"/>
</dbReference>
<feature type="site" description="Essential for catalytic activity" evidence="14">
    <location>
        <position position="173"/>
    </location>
</feature>
<keyword evidence="9 14" id="KW-0686">Riboflavin biosynthesis</keyword>
<keyword evidence="11 14" id="KW-0460">Magnesium</keyword>
<evidence type="ECO:0000256" key="10">
    <source>
        <dbReference type="ARBA" id="ARBA00022723"/>
    </source>
</evidence>
<feature type="site" description="Essential for catalytic activity" evidence="14">
    <location>
        <position position="135"/>
    </location>
</feature>
<feature type="binding site" evidence="14">
    <location>
        <begin position="36"/>
        <end position="37"/>
    </location>
    <ligand>
        <name>D-ribulose 5-phosphate</name>
        <dbReference type="ChEBI" id="CHEBI:58121"/>
    </ligand>
</feature>
<sequence>MPESLRTFEPPFTDVPGAIAEIRAGRMVVVVDDEDRENEGDLTLAAEHVTPEAINFMARYGRGLICLTLTEERADHLRLFPMTQQNSSRFGTAFTETIEAREGVTTGISAADRAHTIRTAIAPGATSNDLVRPGHIFPLRARQGGVLVRAGQTEASVDLARLAGLQPTGVICEIMRDDGEMARIPDLIPFCAEHGLRILTVAELIRYRLRNERYIVRAGETLIQTKYGEFRMIAYESEVNGGESHIALVRGDLCPSCPACHEGPANIPGHPRTARPPCAHAVLVRVHTRCTAGDIFAADCHCREVLDNSMRMIAEEGCGAILYLHNTSRGFDIDKTAAAVSPFAPTGTALTDGVSVASANSILLHQQLRTREGSQARTGRILRAIGLGGQILSDLGIRRIRLLSNTPMHIPALEGFGLEIVEQVPIPVEECTRA</sequence>
<dbReference type="InterPro" id="IPR017945">
    <property type="entry name" value="DHBP_synth_RibB-like_a/b_dom"/>
</dbReference>
<evidence type="ECO:0000256" key="4">
    <source>
        <dbReference type="ARBA" id="ARBA00004904"/>
    </source>
</evidence>
<feature type="binding site" evidence="14">
    <location>
        <begin position="149"/>
        <end position="153"/>
    </location>
    <ligand>
        <name>D-ribulose 5-phosphate</name>
        <dbReference type="ChEBI" id="CHEBI:58121"/>
    </ligand>
</feature>
<dbReference type="GO" id="GO:0009231">
    <property type="term" value="P:riboflavin biosynthetic process"/>
    <property type="evidence" value="ECO:0007669"/>
    <property type="project" value="UniProtKB-UniRule"/>
</dbReference>
<evidence type="ECO:0000256" key="13">
    <source>
        <dbReference type="ARBA" id="ARBA00023239"/>
    </source>
</evidence>
<comment type="subunit">
    <text evidence="14">Homodimer.</text>
</comment>
<evidence type="ECO:0000256" key="6">
    <source>
        <dbReference type="ARBA" id="ARBA00008976"/>
    </source>
</evidence>
<evidence type="ECO:0000256" key="5">
    <source>
        <dbReference type="ARBA" id="ARBA00005520"/>
    </source>
</evidence>
<dbReference type="InterPro" id="IPR032677">
    <property type="entry name" value="GTP_cyclohydro_II"/>
</dbReference>
<evidence type="ECO:0000256" key="2">
    <source>
        <dbReference type="ARBA" id="ARBA00001936"/>
    </source>
</evidence>
<dbReference type="GO" id="GO:0000287">
    <property type="term" value="F:magnesium ion binding"/>
    <property type="evidence" value="ECO:0007669"/>
    <property type="project" value="UniProtKB-UniRule"/>
</dbReference>
<evidence type="ECO:0000313" key="16">
    <source>
        <dbReference type="EMBL" id="XBH15929.1"/>
    </source>
</evidence>
<comment type="cofactor">
    <cofactor evidence="2">
        <name>Mn(2+)</name>
        <dbReference type="ChEBI" id="CHEBI:29035"/>
    </cofactor>
</comment>
<comment type="pathway">
    <text evidence="4 14">Cofactor biosynthesis; riboflavin biosynthesis; 2-hydroxy-3-oxobutyl phosphate from D-ribulose 5-phosphate: step 1/1.</text>
</comment>
<dbReference type="GO" id="GO:0008686">
    <property type="term" value="F:3,4-dihydroxy-2-butanone-4-phosphate synthase activity"/>
    <property type="evidence" value="ECO:0007669"/>
    <property type="project" value="UniProtKB-UniRule"/>
</dbReference>
<feature type="binding site" evidence="14">
    <location>
        <position position="41"/>
    </location>
    <ligand>
        <name>D-ribulose 5-phosphate</name>
        <dbReference type="ChEBI" id="CHEBI:58121"/>
    </ligand>
</feature>
<dbReference type="EC" id="4.1.99.12" evidence="7 14"/>
<gene>
    <name evidence="14 16" type="primary">ribB</name>
    <name evidence="16" type="ORF">P8935_15285</name>
</gene>
<dbReference type="NCBIfam" id="TIGR00506">
    <property type="entry name" value="ribB"/>
    <property type="match status" value="1"/>
</dbReference>
<comment type="similarity">
    <text evidence="6">In the C-terminal section; belongs to the GTP cyclohydrolase II family.</text>
</comment>
<dbReference type="AlphaFoldDB" id="A0AAU7DE19"/>
<comment type="function">
    <text evidence="3 14">Catalyzes the conversion of D-ribulose 5-phosphate to formate and 3,4-dihydroxy-2-butanone 4-phosphate.</text>
</comment>
<dbReference type="InterPro" id="IPR036144">
    <property type="entry name" value="RibA-like_sf"/>
</dbReference>
<feature type="binding site" evidence="14">
    <location>
        <position position="37"/>
    </location>
    <ligand>
        <name>Mg(2+)</name>
        <dbReference type="ChEBI" id="CHEBI:18420"/>
        <label>1</label>
    </ligand>
</feature>
<comment type="caution">
    <text evidence="14">Lacks conserved residue(s) required for the propagation of feature annotation.</text>
</comment>
<dbReference type="RefSeq" id="WP_348261160.1">
    <property type="nucleotide sequence ID" value="NZ_CP121196.1"/>
</dbReference>
<evidence type="ECO:0000256" key="11">
    <source>
        <dbReference type="ARBA" id="ARBA00022842"/>
    </source>
</evidence>
<keyword evidence="10 14" id="KW-0479">Metal-binding</keyword>
<organism evidence="16">
    <name type="scientific">Telmatobacter sp. DSM 110680</name>
    <dbReference type="NCBI Taxonomy" id="3036704"/>
    <lineage>
        <taxon>Bacteria</taxon>
        <taxon>Pseudomonadati</taxon>
        <taxon>Acidobacteriota</taxon>
        <taxon>Terriglobia</taxon>
        <taxon>Terriglobales</taxon>
        <taxon>Acidobacteriaceae</taxon>
        <taxon>Telmatobacter</taxon>
    </lineage>
</organism>
<dbReference type="EMBL" id="CP121196">
    <property type="protein sequence ID" value="XBH15929.1"/>
    <property type="molecule type" value="Genomic_DNA"/>
</dbReference>
<evidence type="ECO:0000259" key="15">
    <source>
        <dbReference type="Pfam" id="PF00925"/>
    </source>
</evidence>
<dbReference type="GO" id="GO:0005829">
    <property type="term" value="C:cytosol"/>
    <property type="evidence" value="ECO:0007669"/>
    <property type="project" value="TreeGrafter"/>
</dbReference>
<evidence type="ECO:0000256" key="8">
    <source>
        <dbReference type="ARBA" id="ARBA00018836"/>
    </source>
</evidence>
<protein>
    <recommendedName>
        <fullName evidence="8 14">3,4-dihydroxy-2-butanone 4-phosphate synthase</fullName>
        <shortName evidence="14">DHBP synthase</shortName>
        <ecNumber evidence="7 14">4.1.99.12</ecNumber>
    </recommendedName>
</protein>
<feature type="binding site" evidence="14">
    <location>
        <position position="37"/>
    </location>
    <ligand>
        <name>Mg(2+)</name>
        <dbReference type="ChEBI" id="CHEBI:18420"/>
        <label>2</label>
    </ligand>
</feature>
<dbReference type="SUPFAM" id="SSF142695">
    <property type="entry name" value="RibA-like"/>
    <property type="match status" value="1"/>
</dbReference>
<evidence type="ECO:0000256" key="1">
    <source>
        <dbReference type="ARBA" id="ARBA00000141"/>
    </source>
</evidence>
<dbReference type="InterPro" id="IPR000422">
    <property type="entry name" value="DHBP_synthase_RibB"/>
</dbReference>
<comment type="similarity">
    <text evidence="5">In the N-terminal section; belongs to the DHBP synthase family.</text>
</comment>
<evidence type="ECO:0000256" key="14">
    <source>
        <dbReference type="HAMAP-Rule" id="MF_00180"/>
    </source>
</evidence>
<dbReference type="Gene3D" id="3.90.870.10">
    <property type="entry name" value="DHBP synthase"/>
    <property type="match status" value="1"/>
</dbReference>
<evidence type="ECO:0000256" key="3">
    <source>
        <dbReference type="ARBA" id="ARBA00002284"/>
    </source>
</evidence>
<dbReference type="GO" id="GO:0030145">
    <property type="term" value="F:manganese ion binding"/>
    <property type="evidence" value="ECO:0007669"/>
    <property type="project" value="UniProtKB-UniRule"/>
</dbReference>